<evidence type="ECO:0000256" key="5">
    <source>
        <dbReference type="ARBA" id="ARBA00022884"/>
    </source>
</evidence>
<evidence type="ECO:0000256" key="6">
    <source>
        <dbReference type="HAMAP-Rule" id="MF_00227"/>
    </source>
</evidence>
<dbReference type="NCBIfam" id="TIGR00188">
    <property type="entry name" value="rnpA"/>
    <property type="match status" value="1"/>
</dbReference>
<dbReference type="GO" id="GO:0030677">
    <property type="term" value="C:ribonuclease P complex"/>
    <property type="evidence" value="ECO:0007669"/>
    <property type="project" value="TreeGrafter"/>
</dbReference>
<accession>A0A6I8M6S2</accession>
<name>A0A6I8M6S2_9FUSO</name>
<dbReference type="InterPro" id="IPR020568">
    <property type="entry name" value="Ribosomal_Su5_D2-typ_SF"/>
</dbReference>
<evidence type="ECO:0000256" key="7">
    <source>
        <dbReference type="NCBIfam" id="TIGR00188"/>
    </source>
</evidence>
<organism evidence="8 9">
    <name type="scientific">Oceanivirga miroungae</name>
    <dbReference type="NCBI Taxonomy" id="1130046"/>
    <lineage>
        <taxon>Bacteria</taxon>
        <taxon>Fusobacteriati</taxon>
        <taxon>Fusobacteriota</taxon>
        <taxon>Fusobacteriia</taxon>
        <taxon>Fusobacteriales</taxon>
        <taxon>Leptotrichiaceae</taxon>
        <taxon>Oceanivirga</taxon>
    </lineage>
</organism>
<evidence type="ECO:0000256" key="3">
    <source>
        <dbReference type="ARBA" id="ARBA00022759"/>
    </source>
</evidence>
<keyword evidence="9" id="KW-1185">Reference proteome</keyword>
<dbReference type="AlphaFoldDB" id="A0A6I8M6S2"/>
<dbReference type="InterPro" id="IPR014721">
    <property type="entry name" value="Ribsml_uS5_D2-typ_fold_subgr"/>
</dbReference>
<proteinExistence type="inferred from homology"/>
<dbReference type="GO" id="GO:0001682">
    <property type="term" value="P:tRNA 5'-leader removal"/>
    <property type="evidence" value="ECO:0007669"/>
    <property type="project" value="UniProtKB-UniRule"/>
</dbReference>
<dbReference type="Proteomes" id="UP000419017">
    <property type="component" value="Unassembled WGS sequence"/>
</dbReference>
<evidence type="ECO:0000313" key="9">
    <source>
        <dbReference type="Proteomes" id="UP000419017"/>
    </source>
</evidence>
<evidence type="ECO:0000256" key="2">
    <source>
        <dbReference type="ARBA" id="ARBA00022722"/>
    </source>
</evidence>
<comment type="subunit">
    <text evidence="6">Consists of a catalytic RNA component (M1 or rnpB) and a protein subunit.</text>
</comment>
<dbReference type="RefSeq" id="WP_156683109.1">
    <property type="nucleotide sequence ID" value="NZ_CABWIB010000001.1"/>
</dbReference>
<evidence type="ECO:0000256" key="1">
    <source>
        <dbReference type="ARBA" id="ARBA00022694"/>
    </source>
</evidence>
<keyword evidence="5 6" id="KW-0694">RNA-binding</keyword>
<dbReference type="GO" id="GO:0042781">
    <property type="term" value="F:3'-tRNA processing endoribonuclease activity"/>
    <property type="evidence" value="ECO:0007669"/>
    <property type="project" value="TreeGrafter"/>
</dbReference>
<keyword evidence="2 6" id="KW-0540">Nuclease</keyword>
<dbReference type="GO" id="GO:0000049">
    <property type="term" value="F:tRNA binding"/>
    <property type="evidence" value="ECO:0007669"/>
    <property type="project" value="UniProtKB-UniRule"/>
</dbReference>
<dbReference type="PANTHER" id="PTHR33992">
    <property type="entry name" value="RIBONUCLEASE P PROTEIN COMPONENT"/>
    <property type="match status" value="1"/>
</dbReference>
<reference evidence="8 9" key="1">
    <citation type="submission" date="2019-10" db="EMBL/GenBank/DDBJ databases">
        <authorList>
            <person name="Blom J."/>
        </authorList>
    </citation>
    <scope>NUCLEOTIDE SEQUENCE [LARGE SCALE GENOMIC DNA]</scope>
    <source>
        <strain evidence="8 9">ES3154-GLU</strain>
    </source>
</reference>
<dbReference type="SUPFAM" id="SSF54211">
    <property type="entry name" value="Ribosomal protein S5 domain 2-like"/>
    <property type="match status" value="1"/>
</dbReference>
<dbReference type="Gene3D" id="3.30.230.10">
    <property type="match status" value="1"/>
</dbReference>
<keyword evidence="1 6" id="KW-0819">tRNA processing</keyword>
<evidence type="ECO:0000256" key="4">
    <source>
        <dbReference type="ARBA" id="ARBA00022801"/>
    </source>
</evidence>
<comment type="catalytic activity">
    <reaction evidence="6">
        <text>Endonucleolytic cleavage of RNA, removing 5'-extranucleotides from tRNA precursor.</text>
        <dbReference type="EC" id="3.1.26.5"/>
    </reaction>
</comment>
<sequence>METLKKTSEFSFIYNKGEKVYTKYTIIFIKKTSEQKFGFVTSKKTGNAVKRNRLRRIFRSVIRIDIDKFDKNHSYVIVAKKNCQDDFDILNYNILRKDILQGIKKYEKNIT</sequence>
<comment type="similarity">
    <text evidence="6">Belongs to the RnpA family.</text>
</comment>
<dbReference type="PANTHER" id="PTHR33992:SF1">
    <property type="entry name" value="RIBONUCLEASE P PROTEIN COMPONENT"/>
    <property type="match status" value="1"/>
</dbReference>
<dbReference type="EC" id="3.1.26.5" evidence="6 7"/>
<dbReference type="InterPro" id="IPR000100">
    <property type="entry name" value="RNase_P"/>
</dbReference>
<keyword evidence="4 6" id="KW-0378">Hydrolase</keyword>
<comment type="function">
    <text evidence="6">RNaseP catalyzes the removal of the 5'-leader sequence from pre-tRNA to produce the mature 5'-terminus. It can also cleave other RNA substrates such as 4.5S RNA. The protein component plays an auxiliary but essential role in vivo by binding to the 5'-leader sequence and broadening the substrate specificity of the ribozyme.</text>
</comment>
<dbReference type="HAMAP" id="MF_00227">
    <property type="entry name" value="RNase_P"/>
    <property type="match status" value="1"/>
</dbReference>
<dbReference type="GO" id="GO:0004526">
    <property type="term" value="F:ribonuclease P activity"/>
    <property type="evidence" value="ECO:0007669"/>
    <property type="project" value="UniProtKB-UniRule"/>
</dbReference>
<protein>
    <recommendedName>
        <fullName evidence="6 7">Ribonuclease P protein component</fullName>
        <shortName evidence="6">RNase P protein</shortName>
        <shortName evidence="6">RNaseP protein</shortName>
        <ecNumber evidence="6 7">3.1.26.5</ecNumber>
    </recommendedName>
    <alternativeName>
        <fullName evidence="6">Protein C5</fullName>
    </alternativeName>
</protein>
<dbReference type="Pfam" id="PF00825">
    <property type="entry name" value="Ribonuclease_P"/>
    <property type="match status" value="1"/>
</dbReference>
<gene>
    <name evidence="6" type="primary">rnpA</name>
    <name evidence="8" type="ORF">OMES3154_00367</name>
</gene>
<keyword evidence="3 6" id="KW-0255">Endonuclease</keyword>
<evidence type="ECO:0000313" key="8">
    <source>
        <dbReference type="EMBL" id="VWL85085.1"/>
    </source>
</evidence>
<dbReference type="EMBL" id="CABWIB010000001">
    <property type="protein sequence ID" value="VWL85085.1"/>
    <property type="molecule type" value="Genomic_DNA"/>
</dbReference>